<name>A0A177C4N5_9PLEO</name>
<keyword evidence="3" id="KW-1185">Reference proteome</keyword>
<organism evidence="2 3">
    <name type="scientific">Paraphaeosphaeria sporulosa</name>
    <dbReference type="NCBI Taxonomy" id="1460663"/>
    <lineage>
        <taxon>Eukaryota</taxon>
        <taxon>Fungi</taxon>
        <taxon>Dikarya</taxon>
        <taxon>Ascomycota</taxon>
        <taxon>Pezizomycotina</taxon>
        <taxon>Dothideomycetes</taxon>
        <taxon>Pleosporomycetidae</taxon>
        <taxon>Pleosporales</taxon>
        <taxon>Massarineae</taxon>
        <taxon>Didymosphaeriaceae</taxon>
        <taxon>Paraphaeosphaeria</taxon>
    </lineage>
</organism>
<protein>
    <submittedName>
        <fullName evidence="2">Uncharacterized protein</fullName>
    </submittedName>
</protein>
<dbReference type="GeneID" id="28765646"/>
<proteinExistence type="predicted"/>
<evidence type="ECO:0000313" key="3">
    <source>
        <dbReference type="Proteomes" id="UP000077069"/>
    </source>
</evidence>
<evidence type="ECO:0000256" key="1">
    <source>
        <dbReference type="SAM" id="MobiDB-lite"/>
    </source>
</evidence>
<reference evidence="2 3" key="1">
    <citation type="submission" date="2016-05" db="EMBL/GenBank/DDBJ databases">
        <title>Comparative analysis of secretome profiles of manganese(II)-oxidizing ascomycete fungi.</title>
        <authorList>
            <consortium name="DOE Joint Genome Institute"/>
            <person name="Zeiner C.A."/>
            <person name="Purvine S.O."/>
            <person name="Zink E.M."/>
            <person name="Wu S."/>
            <person name="Pasa-Tolic L."/>
            <person name="Chaput D.L."/>
            <person name="Haridas S."/>
            <person name="Grigoriev I.V."/>
            <person name="Santelli C.M."/>
            <person name="Hansel C.M."/>
        </authorList>
    </citation>
    <scope>NUCLEOTIDE SEQUENCE [LARGE SCALE GENOMIC DNA]</scope>
    <source>
        <strain evidence="2 3">AP3s5-JAC2a</strain>
    </source>
</reference>
<dbReference type="AlphaFoldDB" id="A0A177C4N5"/>
<dbReference type="EMBL" id="KV441556">
    <property type="protein sequence ID" value="OAG02386.1"/>
    <property type="molecule type" value="Genomic_DNA"/>
</dbReference>
<accession>A0A177C4N5</accession>
<gene>
    <name evidence="2" type="ORF">CC84DRAFT_1208407</name>
</gene>
<dbReference type="RefSeq" id="XP_018032751.1">
    <property type="nucleotide sequence ID" value="XM_018182160.1"/>
</dbReference>
<dbReference type="InParanoid" id="A0A177C4N5"/>
<sequence length="248" mass="27482">MVPPALVKIVGQDSTNRLSIVAPRKMYGTFPVLAGVPPRVKVLDTYSVSLREPSGATQSNCRVVGDLASFLWGRPWKDSRMCTVGRAATSILRRKSNGAREMVRYVRHEICDSTRSPSVPWRRPAGVLGTEVEIRRCKSGVKVSTSDRVDASVDIYAVEEHFESMKPSKLDGVQHIVHTGVLLIDWSSPFRVKPRPGGRIPRKNSDSTPSPRHLSTMWTCSTTDRFDATSRESLHSDHSYYPYGGTAG</sequence>
<feature type="region of interest" description="Disordered" evidence="1">
    <location>
        <begin position="194"/>
        <end position="216"/>
    </location>
</feature>
<dbReference type="Proteomes" id="UP000077069">
    <property type="component" value="Unassembled WGS sequence"/>
</dbReference>
<evidence type="ECO:0000313" key="2">
    <source>
        <dbReference type="EMBL" id="OAG02386.1"/>
    </source>
</evidence>